<feature type="domain" description="PAS" evidence="3">
    <location>
        <begin position="400"/>
        <end position="442"/>
    </location>
</feature>
<proteinExistence type="predicted"/>
<feature type="domain" description="GGDEF" evidence="5">
    <location>
        <begin position="678"/>
        <end position="811"/>
    </location>
</feature>
<dbReference type="Pfam" id="PF13426">
    <property type="entry name" value="PAS_9"/>
    <property type="match status" value="2"/>
</dbReference>
<dbReference type="InterPro" id="IPR000160">
    <property type="entry name" value="GGDEF_dom"/>
</dbReference>
<dbReference type="CDD" id="cd01949">
    <property type="entry name" value="GGDEF"/>
    <property type="match status" value="1"/>
</dbReference>
<comment type="caution">
    <text evidence="6">The sequence shown here is derived from an EMBL/GenBank/DDBJ whole genome shotgun (WGS) entry which is preliminary data.</text>
</comment>
<dbReference type="InterPro" id="IPR035965">
    <property type="entry name" value="PAS-like_dom_sf"/>
</dbReference>
<dbReference type="PANTHER" id="PTHR44757">
    <property type="entry name" value="DIGUANYLATE CYCLASE DGCP"/>
    <property type="match status" value="1"/>
</dbReference>
<dbReference type="Gene3D" id="3.30.450.20">
    <property type="entry name" value="PAS domain"/>
    <property type="match status" value="4"/>
</dbReference>
<dbReference type="Gene3D" id="3.20.20.450">
    <property type="entry name" value="EAL domain"/>
    <property type="match status" value="1"/>
</dbReference>
<evidence type="ECO:0000256" key="1">
    <source>
        <dbReference type="ARBA" id="ARBA00001946"/>
    </source>
</evidence>
<dbReference type="InterPro" id="IPR001633">
    <property type="entry name" value="EAL_dom"/>
</dbReference>
<dbReference type="InterPro" id="IPR035919">
    <property type="entry name" value="EAL_sf"/>
</dbReference>
<feature type="transmembrane region" description="Helical" evidence="2">
    <location>
        <begin position="369"/>
        <end position="388"/>
    </location>
</feature>
<reference evidence="6 7" key="1">
    <citation type="submission" date="2016-03" db="EMBL/GenBank/DDBJ databases">
        <authorList>
            <person name="Ploux O."/>
        </authorList>
    </citation>
    <scope>NUCLEOTIDE SEQUENCE [LARGE SCALE GENOMIC DNA]</scope>
    <source>
        <strain evidence="6 7">R-45378</strain>
    </source>
</reference>
<dbReference type="Proteomes" id="UP000077857">
    <property type="component" value="Unassembled WGS sequence"/>
</dbReference>
<dbReference type="SUPFAM" id="SSF141868">
    <property type="entry name" value="EAL domain-like"/>
    <property type="match status" value="1"/>
</dbReference>
<dbReference type="SMART" id="SM00086">
    <property type="entry name" value="PAC"/>
    <property type="match status" value="2"/>
</dbReference>
<gene>
    <name evidence="6" type="ORF">A1507_17115</name>
</gene>
<dbReference type="PROSITE" id="PS50887">
    <property type="entry name" value="GGDEF"/>
    <property type="match status" value="1"/>
</dbReference>
<dbReference type="FunFam" id="3.30.70.270:FF:000001">
    <property type="entry name" value="Diguanylate cyclase domain protein"/>
    <property type="match status" value="1"/>
</dbReference>
<dbReference type="NCBIfam" id="TIGR00254">
    <property type="entry name" value="GGDEF"/>
    <property type="match status" value="1"/>
</dbReference>
<organism evidence="6 7">
    <name type="scientific">Methylomonas koyamae</name>
    <dbReference type="NCBI Taxonomy" id="702114"/>
    <lineage>
        <taxon>Bacteria</taxon>
        <taxon>Pseudomonadati</taxon>
        <taxon>Pseudomonadota</taxon>
        <taxon>Gammaproteobacteria</taxon>
        <taxon>Methylococcales</taxon>
        <taxon>Methylococcaceae</taxon>
        <taxon>Methylomonas</taxon>
    </lineage>
</organism>
<dbReference type="CDD" id="cd12914">
    <property type="entry name" value="PDC1_DGC_like"/>
    <property type="match status" value="1"/>
</dbReference>
<dbReference type="SMART" id="SM00052">
    <property type="entry name" value="EAL"/>
    <property type="match status" value="1"/>
</dbReference>
<evidence type="ECO:0000259" key="4">
    <source>
        <dbReference type="PROSITE" id="PS50883"/>
    </source>
</evidence>
<evidence type="ECO:0000256" key="2">
    <source>
        <dbReference type="SAM" id="Phobius"/>
    </source>
</evidence>
<evidence type="ECO:0000259" key="5">
    <source>
        <dbReference type="PROSITE" id="PS50887"/>
    </source>
</evidence>
<dbReference type="Pfam" id="PF00990">
    <property type="entry name" value="GGDEF"/>
    <property type="match status" value="1"/>
</dbReference>
<dbReference type="SMART" id="SM00091">
    <property type="entry name" value="PAS"/>
    <property type="match status" value="2"/>
</dbReference>
<dbReference type="Gene3D" id="3.30.70.270">
    <property type="match status" value="1"/>
</dbReference>
<dbReference type="PANTHER" id="PTHR44757:SF2">
    <property type="entry name" value="BIOFILM ARCHITECTURE MAINTENANCE PROTEIN MBAA"/>
    <property type="match status" value="1"/>
</dbReference>
<dbReference type="InterPro" id="IPR052155">
    <property type="entry name" value="Biofilm_reg_signaling"/>
</dbReference>
<comment type="cofactor">
    <cofactor evidence="1">
        <name>Mg(2+)</name>
        <dbReference type="ChEBI" id="CHEBI:18420"/>
    </cofactor>
</comment>
<keyword evidence="2" id="KW-0812">Transmembrane</keyword>
<dbReference type="CDD" id="cd01948">
    <property type="entry name" value="EAL"/>
    <property type="match status" value="1"/>
</dbReference>
<dbReference type="SUPFAM" id="SSF55785">
    <property type="entry name" value="PYP-like sensor domain (PAS domain)"/>
    <property type="match status" value="2"/>
</dbReference>
<name>A0A177N5K2_9GAMM</name>
<dbReference type="PROSITE" id="PS50883">
    <property type="entry name" value="EAL"/>
    <property type="match status" value="1"/>
</dbReference>
<dbReference type="PROSITE" id="PS50112">
    <property type="entry name" value="PAS"/>
    <property type="match status" value="2"/>
</dbReference>
<feature type="domain" description="PAS" evidence="3">
    <location>
        <begin position="521"/>
        <end position="567"/>
    </location>
</feature>
<dbReference type="GO" id="GO:0003824">
    <property type="term" value="F:catalytic activity"/>
    <property type="evidence" value="ECO:0007669"/>
    <property type="project" value="UniProtKB-ARBA"/>
</dbReference>
<dbReference type="InterPro" id="IPR000014">
    <property type="entry name" value="PAS"/>
</dbReference>
<evidence type="ECO:0000313" key="7">
    <source>
        <dbReference type="Proteomes" id="UP000077857"/>
    </source>
</evidence>
<keyword evidence="2" id="KW-1133">Transmembrane helix</keyword>
<sequence length="1079" mass="119578">MPPAGGFLRKVWAKPLQLCGFDLCCVLTWPDGFLQEHRPKPDHAQGRPNLIDRSDDPTLQTLIGRYEMVTELKSVPVAGTDSHSRPIRSANLIKRIVFGLAALNLLVLAGGGIALFESREHAVQLASVSAGNLAHTLEYSISGLVDAIDLALQSTADEIEHTPPSPAHFAELFRQQQKRLPDLIGLRIYDASGATVYSAGDPAPLQAFADDRSIFTRHQANPGSGLLISPAPLEPRNRQTALLFSRPLAAADGAFAGAIMATLRLKGLNELLLAVDIGRHGEVVLMDRNLAAISRYPEPADGNPAVQNVSAEFSRALERESAAGHYRSASDRGDGIARQHVYLEFKRYPLLVDVGLAEDEFLRVWNKQLWIFLAIAGLFLAASCSYALTLIRSLRRQHADAEKLRGLFELSPLGIALNDLNGRFVEFNDAFCRICGYSAEELATLDYWTLTPSKYREQEAEQLEQMQRTGYYGPYEKEYLCKNGKLKPLRLNGMLITGGDGQRYIWSIVEDITQLRQNEEEMKIAATVYQASSEGMMVLDNGNRIISVNPAFTAITGYSAAEVVGHNPRILNSDLHNDHFFQALWQTVADTGAWQGEVWNRRKSGEIFLQWLSINTVFATDGAVQRRVAMFSDITEKKKSDDLIWRQANYDSLTELPNRQMVRERLETEIKQCKAERKQLALLFIDLDRFKEVNDTLGHDVGDSLLVEAARRMSACVRDSDTVSRLGGDEFMVVLSGLDDSECVPRIAGHLLEALAAPYRLNDELAYISASIGITIYPTDATDFSVLLRNADQAMYAAKRQGRNCYHYYTTAMQDAANSRARLSNDLHQALADQQFEVYYQPIVELATNSVHKAEALIRWQHPALGQISPAKFIPIAEDTGLIVEIGDWVFRQAAAQAVRWRNLLDPEFQISVNKSPVQFRADHGSHLSWFGHLRDLGLAGSSIAIEITEGLLVEASDNIRGQLLAFRDQGTQVALDDFGTGYSSLAYLKKFDIDYLKIDQAFVRNLANDSSDMALCEAMIVMAHKLGIKVIAEGVETAEQCALLKQIGCDYGQGYLFARPMPADACEAALLQGRPGPA</sequence>
<dbReference type="SMART" id="SM00267">
    <property type="entry name" value="GGDEF"/>
    <property type="match status" value="1"/>
</dbReference>
<dbReference type="SUPFAM" id="SSF55073">
    <property type="entry name" value="Nucleotide cyclase"/>
    <property type="match status" value="1"/>
</dbReference>
<dbReference type="CDD" id="cd00130">
    <property type="entry name" value="PAS"/>
    <property type="match status" value="2"/>
</dbReference>
<feature type="transmembrane region" description="Helical" evidence="2">
    <location>
        <begin position="96"/>
        <end position="116"/>
    </location>
</feature>
<dbReference type="InterPro" id="IPR043128">
    <property type="entry name" value="Rev_trsase/Diguanyl_cyclase"/>
</dbReference>
<dbReference type="EMBL" id="LUUJ01000101">
    <property type="protein sequence ID" value="OAI13298.1"/>
    <property type="molecule type" value="Genomic_DNA"/>
</dbReference>
<protein>
    <recommendedName>
        <fullName evidence="8">Diguanylate cyclase</fullName>
    </recommendedName>
</protein>
<accession>A0A177N5K2</accession>
<dbReference type="AlphaFoldDB" id="A0A177N5K2"/>
<dbReference type="InterPro" id="IPR001610">
    <property type="entry name" value="PAC"/>
</dbReference>
<dbReference type="InterPro" id="IPR029787">
    <property type="entry name" value="Nucleotide_cyclase"/>
</dbReference>
<evidence type="ECO:0008006" key="8">
    <source>
        <dbReference type="Google" id="ProtNLM"/>
    </source>
</evidence>
<dbReference type="Pfam" id="PF00563">
    <property type="entry name" value="EAL"/>
    <property type="match status" value="1"/>
</dbReference>
<evidence type="ECO:0000313" key="6">
    <source>
        <dbReference type="EMBL" id="OAI13298.1"/>
    </source>
</evidence>
<feature type="domain" description="EAL" evidence="4">
    <location>
        <begin position="820"/>
        <end position="1075"/>
    </location>
</feature>
<dbReference type="NCBIfam" id="TIGR00229">
    <property type="entry name" value="sensory_box"/>
    <property type="match status" value="2"/>
</dbReference>
<evidence type="ECO:0000259" key="3">
    <source>
        <dbReference type="PROSITE" id="PS50112"/>
    </source>
</evidence>
<dbReference type="CDD" id="cd12915">
    <property type="entry name" value="PDC2_DGC_like"/>
    <property type="match status" value="1"/>
</dbReference>
<keyword evidence="2" id="KW-0472">Membrane</keyword>